<evidence type="ECO:0008006" key="4">
    <source>
        <dbReference type="Google" id="ProtNLM"/>
    </source>
</evidence>
<dbReference type="RefSeq" id="WP_154286754.1">
    <property type="nucleotide sequence ID" value="NZ_WKJI01000001.1"/>
</dbReference>
<evidence type="ECO:0000313" key="3">
    <source>
        <dbReference type="Proteomes" id="UP000462931"/>
    </source>
</evidence>
<sequence>MKTQIKLFRLLALLFFTLPTFAQQTQIKVEAGDYPRKQSIITLALPISYNQKNYQLENLRTGKKAIIQQKKDNLYTFILPDELAAKSTAVYKITEVKNSKTSKNLVKLSKNAEKIEVKIADKKLFNYHIQTVYPPKGFPDYYARSGFIHPLYSPNGSVLTDDFPKGHMHQHGIMMALTNTTFKGEKHDFWNQHSKLANVKHTEVLAIEEGPVFSSFKVKHQHYSLKYGAVLDEIWTVRVYSFQKKFLFDIVSELENITKDTLFVNKYHYGGMAFRASKHWNIDDSLHYQNKWQIKTNNGDDVATANAKAAKYVSAFGLLNGKTAGLTVFAFPQNLAYPQPIRLHPTMPYFSFSPMVNAAFTIKPKEVFISQYRYLSYDDLPQEKYIESLNIDIEFPPVVKFIP</sequence>
<name>A0A7K0FMM2_9SPHI</name>
<proteinExistence type="predicted"/>
<feature type="signal peptide" evidence="1">
    <location>
        <begin position="1"/>
        <end position="22"/>
    </location>
</feature>
<dbReference type="Proteomes" id="UP000462931">
    <property type="component" value="Unassembled WGS sequence"/>
</dbReference>
<organism evidence="2 3">
    <name type="scientific">Pedobacter puniceum</name>
    <dbReference type="NCBI Taxonomy" id="2666136"/>
    <lineage>
        <taxon>Bacteria</taxon>
        <taxon>Pseudomonadati</taxon>
        <taxon>Bacteroidota</taxon>
        <taxon>Sphingobacteriia</taxon>
        <taxon>Sphingobacteriales</taxon>
        <taxon>Sphingobacteriaceae</taxon>
        <taxon>Pedobacter</taxon>
    </lineage>
</organism>
<keyword evidence="3" id="KW-1185">Reference proteome</keyword>
<protein>
    <recommendedName>
        <fullName evidence="4">Methane oxygenase PmoA</fullName>
    </recommendedName>
</protein>
<evidence type="ECO:0000313" key="2">
    <source>
        <dbReference type="EMBL" id="MRX46685.1"/>
    </source>
</evidence>
<accession>A0A7K0FMM2</accession>
<comment type="caution">
    <text evidence="2">The sequence shown here is derived from an EMBL/GenBank/DDBJ whole genome shotgun (WGS) entry which is preliminary data.</text>
</comment>
<dbReference type="Pfam" id="PF14100">
    <property type="entry name" value="DUF6807"/>
    <property type="match status" value="1"/>
</dbReference>
<dbReference type="AlphaFoldDB" id="A0A7K0FMM2"/>
<feature type="chain" id="PRO_5029886977" description="Methane oxygenase PmoA" evidence="1">
    <location>
        <begin position="23"/>
        <end position="403"/>
    </location>
</feature>
<dbReference type="InterPro" id="IPR029475">
    <property type="entry name" value="DUF6807"/>
</dbReference>
<reference evidence="2 3" key="1">
    <citation type="submission" date="2019-11" db="EMBL/GenBank/DDBJ databases">
        <authorList>
            <person name="Cheng Q."/>
            <person name="Yang Z."/>
        </authorList>
    </citation>
    <scope>NUCLEOTIDE SEQUENCE [LARGE SCALE GENOMIC DNA]</scope>
    <source>
        <strain evidence="2 3">HX-22-1</strain>
    </source>
</reference>
<evidence type="ECO:0000256" key="1">
    <source>
        <dbReference type="SAM" id="SignalP"/>
    </source>
</evidence>
<keyword evidence="1" id="KW-0732">Signal</keyword>
<dbReference type="EMBL" id="WKJI01000001">
    <property type="protein sequence ID" value="MRX46685.1"/>
    <property type="molecule type" value="Genomic_DNA"/>
</dbReference>
<gene>
    <name evidence="2" type="ORF">GJJ64_05765</name>
</gene>